<dbReference type="NCBIfam" id="TIGR00711">
    <property type="entry name" value="efflux_EmrB"/>
    <property type="match status" value="1"/>
</dbReference>
<dbReference type="InterPro" id="IPR004638">
    <property type="entry name" value="EmrB-like"/>
</dbReference>
<feature type="region of interest" description="Disordered" evidence="8">
    <location>
        <begin position="535"/>
        <end position="596"/>
    </location>
</feature>
<keyword evidence="7 9" id="KW-0472">Membrane</keyword>
<feature type="compositionally biased region" description="Basic and acidic residues" evidence="8">
    <location>
        <begin position="550"/>
        <end position="580"/>
    </location>
</feature>
<dbReference type="GO" id="GO:0005886">
    <property type="term" value="C:plasma membrane"/>
    <property type="evidence" value="ECO:0007669"/>
    <property type="project" value="UniProtKB-SubCell"/>
</dbReference>
<evidence type="ECO:0000259" key="10">
    <source>
        <dbReference type="PROSITE" id="PS50850"/>
    </source>
</evidence>
<comment type="caution">
    <text evidence="11">The sequence shown here is derived from an EMBL/GenBank/DDBJ whole genome shotgun (WGS) entry which is preliminary data.</text>
</comment>
<dbReference type="Pfam" id="PF07690">
    <property type="entry name" value="MFS_1"/>
    <property type="match status" value="1"/>
</dbReference>
<dbReference type="AlphaFoldDB" id="A0A9X2KJD7"/>
<organism evidence="11 12">
    <name type="scientific">Rothia santali</name>
    <dbReference type="NCBI Taxonomy" id="2949643"/>
    <lineage>
        <taxon>Bacteria</taxon>
        <taxon>Bacillati</taxon>
        <taxon>Actinomycetota</taxon>
        <taxon>Actinomycetes</taxon>
        <taxon>Micrococcales</taxon>
        <taxon>Micrococcaceae</taxon>
        <taxon>Rothia</taxon>
    </lineage>
</organism>
<feature type="transmembrane region" description="Helical" evidence="9">
    <location>
        <begin position="170"/>
        <end position="188"/>
    </location>
</feature>
<sequence length="596" mass="63028">MSTSYTPRHSRRGDSAVMERPQASSAPAQTSTHHHGGEASHTNILLLFIGLMIIMLMSSLNQTVLSPSLPTIVGELNGVEHMSWVITAFILVSTIMMPVYGKLGDLWGRKPLLVFAIIAFAGGSLTGAVAQDMTTLIISRGLQGLGGGGLMILSQAVIADVIPARDRGKYMGALMGVFAFSSVAGPLLGGWLTEGPGWRWGFWMNLPLAALALFAAIFLIPHTNKSVRTERSKIDVLGMALLAAATACLVLAMTWGGNQYDWGSPTIVGLLIATVVAVAVFIPVEAKVAEPVMPLTLFKDRNFNLTTIASLCMGIAMFGAIGYMPTYMQMVLGVSATQAGLLMIPMMGTMLVTSVTVGAVVSKLGRYKAFTVIGSLFIAAGLFFLSRLEVQTPTWEICVCLALIGLGLGMSMQLLTLIVQNSFPISMVGTATASSNFFRQVGATIGSALVGGLFTARLTTFLGERLPVQAMSDGGGANSLTPALVNALPGPIHDIIVNSYNEALTPIFLWIMPLGVLAALLLMFIVEKALATTVGESGTTSQAAGDESSESIRDEEPARVGGRDERDRADGEDPEERSPRTGEIPIPETGSMMPTR</sequence>
<proteinExistence type="inferred from homology"/>
<feature type="transmembrane region" description="Helical" evidence="9">
    <location>
        <begin position="262"/>
        <end position="282"/>
    </location>
</feature>
<keyword evidence="4" id="KW-1003">Cell membrane</keyword>
<comment type="subcellular location">
    <subcellularLocation>
        <location evidence="1">Cell membrane</location>
        <topology evidence="1">Multi-pass membrane protein</topology>
    </subcellularLocation>
</comment>
<name>A0A9X2KJD7_9MICC</name>
<keyword evidence="5 9" id="KW-0812">Transmembrane</keyword>
<feature type="transmembrane region" description="Helical" evidence="9">
    <location>
        <begin position="507"/>
        <end position="526"/>
    </location>
</feature>
<feature type="transmembrane region" description="Helical" evidence="9">
    <location>
        <begin position="440"/>
        <end position="462"/>
    </location>
</feature>
<dbReference type="PANTHER" id="PTHR23501:SF197">
    <property type="entry name" value="COMD"/>
    <property type="match status" value="1"/>
</dbReference>
<feature type="region of interest" description="Disordered" evidence="8">
    <location>
        <begin position="1"/>
        <end position="37"/>
    </location>
</feature>
<dbReference type="Proteomes" id="UP001139502">
    <property type="component" value="Unassembled WGS sequence"/>
</dbReference>
<dbReference type="Gene3D" id="1.20.1250.20">
    <property type="entry name" value="MFS general substrate transporter like domains"/>
    <property type="match status" value="1"/>
</dbReference>
<feature type="transmembrane region" description="Helical" evidence="9">
    <location>
        <begin position="343"/>
        <end position="362"/>
    </location>
</feature>
<gene>
    <name evidence="11" type="ORF">NBM05_12215</name>
</gene>
<dbReference type="FunFam" id="1.20.1720.10:FF:000004">
    <property type="entry name" value="EmrB/QacA family drug resistance transporter"/>
    <property type="match status" value="1"/>
</dbReference>
<dbReference type="GO" id="GO:0022857">
    <property type="term" value="F:transmembrane transporter activity"/>
    <property type="evidence" value="ECO:0007669"/>
    <property type="project" value="InterPro"/>
</dbReference>
<keyword evidence="12" id="KW-1185">Reference proteome</keyword>
<dbReference type="PROSITE" id="PS50850">
    <property type="entry name" value="MFS"/>
    <property type="match status" value="1"/>
</dbReference>
<feature type="transmembrane region" description="Helical" evidence="9">
    <location>
        <begin position="369"/>
        <end position="388"/>
    </location>
</feature>
<comment type="similarity">
    <text evidence="2">Belongs to the major facilitator superfamily. TCR/Tet family.</text>
</comment>
<keyword evidence="6 9" id="KW-1133">Transmembrane helix</keyword>
<keyword evidence="3" id="KW-0813">Transport</keyword>
<evidence type="ECO:0000256" key="1">
    <source>
        <dbReference type="ARBA" id="ARBA00004651"/>
    </source>
</evidence>
<dbReference type="InterPro" id="IPR036259">
    <property type="entry name" value="MFS_trans_sf"/>
</dbReference>
<dbReference type="InterPro" id="IPR011701">
    <property type="entry name" value="MFS"/>
</dbReference>
<evidence type="ECO:0000256" key="6">
    <source>
        <dbReference type="ARBA" id="ARBA00022989"/>
    </source>
</evidence>
<dbReference type="PRINTS" id="PR01036">
    <property type="entry name" value="TCRTETB"/>
</dbReference>
<dbReference type="SUPFAM" id="SSF103473">
    <property type="entry name" value="MFS general substrate transporter"/>
    <property type="match status" value="1"/>
</dbReference>
<evidence type="ECO:0000256" key="2">
    <source>
        <dbReference type="ARBA" id="ARBA00007520"/>
    </source>
</evidence>
<feature type="transmembrane region" description="Helical" evidence="9">
    <location>
        <begin position="234"/>
        <end position="256"/>
    </location>
</feature>
<evidence type="ECO:0000256" key="8">
    <source>
        <dbReference type="SAM" id="MobiDB-lite"/>
    </source>
</evidence>
<dbReference type="EMBL" id="JANAFB010000035">
    <property type="protein sequence ID" value="MCP3426744.1"/>
    <property type="molecule type" value="Genomic_DNA"/>
</dbReference>
<evidence type="ECO:0000256" key="3">
    <source>
        <dbReference type="ARBA" id="ARBA00022448"/>
    </source>
</evidence>
<evidence type="ECO:0000256" key="5">
    <source>
        <dbReference type="ARBA" id="ARBA00022692"/>
    </source>
</evidence>
<feature type="transmembrane region" description="Helical" evidence="9">
    <location>
        <begin position="200"/>
        <end position="222"/>
    </location>
</feature>
<dbReference type="CDD" id="cd17502">
    <property type="entry name" value="MFS_Azr1_MDR_like"/>
    <property type="match status" value="1"/>
</dbReference>
<reference evidence="11" key="1">
    <citation type="submission" date="2022-06" db="EMBL/GenBank/DDBJ databases">
        <title>Rothia sp. isolated from sandalwood seedling.</title>
        <authorList>
            <person name="Tuikhar N."/>
            <person name="Kirdat K."/>
            <person name="Thorat V."/>
            <person name="Swetha P."/>
            <person name="Padma S."/>
            <person name="Sundararaj R."/>
            <person name="Yadav A."/>
        </authorList>
    </citation>
    <scope>NUCLEOTIDE SEQUENCE</scope>
    <source>
        <strain evidence="11">AR01</strain>
    </source>
</reference>
<protein>
    <submittedName>
        <fullName evidence="11">MFS transporter</fullName>
    </submittedName>
</protein>
<feature type="transmembrane region" description="Helical" evidence="9">
    <location>
        <begin position="81"/>
        <end position="100"/>
    </location>
</feature>
<feature type="domain" description="Major facilitator superfamily (MFS) profile" evidence="10">
    <location>
        <begin position="47"/>
        <end position="530"/>
    </location>
</feature>
<feature type="compositionally biased region" description="Polar residues" evidence="8">
    <location>
        <begin position="22"/>
        <end position="31"/>
    </location>
</feature>
<dbReference type="InterPro" id="IPR020846">
    <property type="entry name" value="MFS_dom"/>
</dbReference>
<feature type="transmembrane region" description="Helical" evidence="9">
    <location>
        <begin position="137"/>
        <end position="158"/>
    </location>
</feature>
<evidence type="ECO:0000313" key="11">
    <source>
        <dbReference type="EMBL" id="MCP3426744.1"/>
    </source>
</evidence>
<evidence type="ECO:0000313" key="12">
    <source>
        <dbReference type="Proteomes" id="UP001139502"/>
    </source>
</evidence>
<feature type="transmembrane region" description="Helical" evidence="9">
    <location>
        <begin position="112"/>
        <end position="131"/>
    </location>
</feature>
<feature type="transmembrane region" description="Helical" evidence="9">
    <location>
        <begin position="394"/>
        <end position="419"/>
    </location>
</feature>
<evidence type="ECO:0000256" key="4">
    <source>
        <dbReference type="ARBA" id="ARBA00022475"/>
    </source>
</evidence>
<feature type="transmembrane region" description="Helical" evidence="9">
    <location>
        <begin position="44"/>
        <end position="61"/>
    </location>
</feature>
<evidence type="ECO:0000256" key="9">
    <source>
        <dbReference type="SAM" id="Phobius"/>
    </source>
</evidence>
<evidence type="ECO:0000256" key="7">
    <source>
        <dbReference type="ARBA" id="ARBA00023136"/>
    </source>
</evidence>
<accession>A0A9X2KJD7</accession>
<dbReference type="Gene3D" id="1.20.1720.10">
    <property type="entry name" value="Multidrug resistance protein D"/>
    <property type="match status" value="1"/>
</dbReference>
<feature type="transmembrane region" description="Helical" evidence="9">
    <location>
        <begin position="303"/>
        <end position="323"/>
    </location>
</feature>
<dbReference type="PANTHER" id="PTHR23501">
    <property type="entry name" value="MAJOR FACILITATOR SUPERFAMILY"/>
    <property type="match status" value="1"/>
</dbReference>